<reference evidence="1" key="1">
    <citation type="submission" date="2014-11" db="EMBL/GenBank/DDBJ databases">
        <authorList>
            <person name="Amaro Gonzalez C."/>
        </authorList>
    </citation>
    <scope>NUCLEOTIDE SEQUENCE</scope>
</reference>
<dbReference type="AlphaFoldDB" id="A0A0E9XTZ4"/>
<proteinExistence type="predicted"/>
<accession>A0A0E9XTZ4</accession>
<reference evidence="1" key="2">
    <citation type="journal article" date="2015" name="Fish Shellfish Immunol.">
        <title>Early steps in the European eel (Anguilla anguilla)-Vibrio vulnificus interaction in the gills: Role of the RtxA13 toxin.</title>
        <authorList>
            <person name="Callol A."/>
            <person name="Pajuelo D."/>
            <person name="Ebbesson L."/>
            <person name="Teles M."/>
            <person name="MacKenzie S."/>
            <person name="Amaro C."/>
        </authorList>
    </citation>
    <scope>NUCLEOTIDE SEQUENCE</scope>
</reference>
<evidence type="ECO:0000313" key="1">
    <source>
        <dbReference type="EMBL" id="JAI06140.1"/>
    </source>
</evidence>
<sequence length="45" mass="4805">MNFCGSCEITVQVMARIRKSREKVAFMIAPAESVRSLVGSGCPSG</sequence>
<name>A0A0E9XTZ4_ANGAN</name>
<dbReference type="EMBL" id="GBXM01002438">
    <property type="protein sequence ID" value="JAI06140.1"/>
    <property type="molecule type" value="Transcribed_RNA"/>
</dbReference>
<organism evidence="1">
    <name type="scientific">Anguilla anguilla</name>
    <name type="common">European freshwater eel</name>
    <name type="synonym">Muraena anguilla</name>
    <dbReference type="NCBI Taxonomy" id="7936"/>
    <lineage>
        <taxon>Eukaryota</taxon>
        <taxon>Metazoa</taxon>
        <taxon>Chordata</taxon>
        <taxon>Craniata</taxon>
        <taxon>Vertebrata</taxon>
        <taxon>Euteleostomi</taxon>
        <taxon>Actinopterygii</taxon>
        <taxon>Neopterygii</taxon>
        <taxon>Teleostei</taxon>
        <taxon>Anguilliformes</taxon>
        <taxon>Anguillidae</taxon>
        <taxon>Anguilla</taxon>
    </lineage>
</organism>
<protein>
    <submittedName>
        <fullName evidence="1">Uncharacterized protein</fullName>
    </submittedName>
</protein>